<dbReference type="InterPro" id="IPR018389">
    <property type="entry name" value="DctP_fam"/>
</dbReference>
<keyword evidence="1 2" id="KW-0732">Signal</keyword>
<protein>
    <submittedName>
        <fullName evidence="3">TRAP transporter substrate-binding protein DctP</fullName>
    </submittedName>
</protein>
<feature type="signal peptide" evidence="2">
    <location>
        <begin position="1"/>
        <end position="30"/>
    </location>
</feature>
<name>A0ABU7LFX6_9NOCA</name>
<organism evidence="3 4">
    <name type="scientific">Rhodococcus artemisiae</name>
    <dbReference type="NCBI Taxonomy" id="714159"/>
    <lineage>
        <taxon>Bacteria</taxon>
        <taxon>Bacillati</taxon>
        <taxon>Actinomycetota</taxon>
        <taxon>Actinomycetes</taxon>
        <taxon>Mycobacteriales</taxon>
        <taxon>Nocardiaceae</taxon>
        <taxon>Rhodococcus</taxon>
    </lineage>
</organism>
<dbReference type="InterPro" id="IPR038404">
    <property type="entry name" value="TRAP_DctP_sf"/>
</dbReference>
<evidence type="ECO:0000256" key="1">
    <source>
        <dbReference type="ARBA" id="ARBA00022729"/>
    </source>
</evidence>
<feature type="chain" id="PRO_5047024090" evidence="2">
    <location>
        <begin position="31"/>
        <end position="374"/>
    </location>
</feature>
<comment type="caution">
    <text evidence="3">The sequence shown here is derived from an EMBL/GenBank/DDBJ whole genome shotgun (WGS) entry which is preliminary data.</text>
</comment>
<evidence type="ECO:0000313" key="3">
    <source>
        <dbReference type="EMBL" id="MEE2060454.1"/>
    </source>
</evidence>
<dbReference type="EMBL" id="JAUTXY010000013">
    <property type="protein sequence ID" value="MEE2060454.1"/>
    <property type="molecule type" value="Genomic_DNA"/>
</dbReference>
<sequence length="374" mass="39282">MKISTTHMSRLGTIAVLGALGLVATGCSGAVSDDTKVLTVSVPRSEGHSLSMVMKGWAEEIETATDNGITFEFNYDSALCPEGDAVECIGSGRADSGQSSPAWEPAKFPLTTVGEVGFASADVAAVTKAVNALADESEEIQSEYANQNQKLLFFTALNPLIVATSRQVDTLADLRNLSLRTPGVWPKIAEPLGVAPVAMPQTEQYESIQRGVIDGTVTTLDGALEGSLFEVAPYYGAIGEYVGSNIIASFTMNADVYENLSEDERAAVDKASDTVVAAWYSDYLAPENERVCEVLRDEGATVSTIGTDEEAESWVAAARKATEDNWKAGAAGAIGDPDAMIARFRELVDQNVGDAGGPVNGVQTCIGGPGTPRP</sequence>
<dbReference type="NCBIfam" id="NF037995">
    <property type="entry name" value="TRAP_S1"/>
    <property type="match status" value="1"/>
</dbReference>
<dbReference type="RefSeq" id="WP_330135644.1">
    <property type="nucleotide sequence ID" value="NZ_JAUTXY010000013.1"/>
</dbReference>
<dbReference type="PANTHER" id="PTHR33376:SF15">
    <property type="entry name" value="BLL6794 PROTEIN"/>
    <property type="match status" value="1"/>
</dbReference>
<dbReference type="Proteomes" id="UP001336020">
    <property type="component" value="Unassembled WGS sequence"/>
</dbReference>
<evidence type="ECO:0000313" key="4">
    <source>
        <dbReference type="Proteomes" id="UP001336020"/>
    </source>
</evidence>
<reference evidence="3 4" key="1">
    <citation type="submission" date="2023-07" db="EMBL/GenBank/DDBJ databases">
        <authorList>
            <person name="Girao M."/>
            <person name="Carvalho M.F."/>
        </authorList>
    </citation>
    <scope>NUCLEOTIDE SEQUENCE [LARGE SCALE GENOMIC DNA]</scope>
    <source>
        <strain evidence="3 4">YIM65754</strain>
    </source>
</reference>
<proteinExistence type="predicted"/>
<dbReference type="Pfam" id="PF03480">
    <property type="entry name" value="DctP"/>
    <property type="match status" value="1"/>
</dbReference>
<evidence type="ECO:0000256" key="2">
    <source>
        <dbReference type="SAM" id="SignalP"/>
    </source>
</evidence>
<dbReference type="PROSITE" id="PS51257">
    <property type="entry name" value="PROKAR_LIPOPROTEIN"/>
    <property type="match status" value="1"/>
</dbReference>
<gene>
    <name evidence="3" type="primary">dctP</name>
    <name evidence="3" type="ORF">Q7514_23305</name>
</gene>
<accession>A0ABU7LFX6</accession>
<keyword evidence="4" id="KW-1185">Reference proteome</keyword>
<dbReference type="Gene3D" id="3.40.190.170">
    <property type="entry name" value="Bacterial extracellular solute-binding protein, family 7"/>
    <property type="match status" value="1"/>
</dbReference>
<dbReference type="PANTHER" id="PTHR33376">
    <property type="match status" value="1"/>
</dbReference>